<dbReference type="PANTHER" id="PTHR36767">
    <property type="entry name" value="OS05G0126200 PROTEIN"/>
    <property type="match status" value="1"/>
</dbReference>
<dbReference type="RefSeq" id="XP_048141874.1">
    <property type="nucleotide sequence ID" value="XM_048285917.1"/>
</dbReference>
<name>A0ABM3HZ42_9MYRT</name>
<feature type="region of interest" description="Disordered" evidence="1">
    <location>
        <begin position="67"/>
        <end position="89"/>
    </location>
</feature>
<protein>
    <submittedName>
        <fullName evidence="3">Uncharacterized protein LOC115726400</fullName>
    </submittedName>
</protein>
<sequence>MRFGTLRNIIQPLSRTLQCHTFVSSATNPLRIAPLEPVPQLLYGGSSLPKQLLTPWNQAFSHLHSLTDPRYPKRRPVDKPRRKRATLRPPGPYAWVQYVPGEPILPNRPNEGSIKRRNEKKRIKQRHAFIVAERKKRKAQMQEANRKKVNARVERKMAAVARDRAWAQRLAELQQLEEEKKSMSDT</sequence>
<reference evidence="3" key="2">
    <citation type="submission" date="2025-08" db="UniProtKB">
        <authorList>
            <consortium name="RefSeq"/>
        </authorList>
    </citation>
    <scope>IDENTIFICATION</scope>
    <source>
        <tissue evidence="3">Leaf</tissue>
    </source>
</reference>
<dbReference type="Proteomes" id="UP000827889">
    <property type="component" value="Chromosome 1"/>
</dbReference>
<evidence type="ECO:0000313" key="3">
    <source>
        <dbReference type="RefSeq" id="XP_048141874.1"/>
    </source>
</evidence>
<accession>A0ABM3HZ42</accession>
<gene>
    <name evidence="3" type="primary">LOC115726400</name>
</gene>
<reference evidence="2" key="1">
    <citation type="submission" date="2025-05" db="UniProtKB">
        <authorList>
            <consortium name="RefSeq"/>
        </authorList>
    </citation>
    <scope>NUCLEOTIDE SEQUENCE [LARGE SCALE GENOMIC DNA]</scope>
</reference>
<organism evidence="2 3">
    <name type="scientific">Rhodamnia argentea</name>
    <dbReference type="NCBI Taxonomy" id="178133"/>
    <lineage>
        <taxon>Eukaryota</taxon>
        <taxon>Viridiplantae</taxon>
        <taxon>Streptophyta</taxon>
        <taxon>Embryophyta</taxon>
        <taxon>Tracheophyta</taxon>
        <taxon>Spermatophyta</taxon>
        <taxon>Magnoliopsida</taxon>
        <taxon>eudicotyledons</taxon>
        <taxon>Gunneridae</taxon>
        <taxon>Pentapetalae</taxon>
        <taxon>rosids</taxon>
        <taxon>malvids</taxon>
        <taxon>Myrtales</taxon>
        <taxon>Myrtaceae</taxon>
        <taxon>Myrtoideae</taxon>
        <taxon>Myrteae</taxon>
        <taxon>Australasian group</taxon>
        <taxon>Rhodamnia</taxon>
    </lineage>
</organism>
<evidence type="ECO:0000313" key="2">
    <source>
        <dbReference type="Proteomes" id="UP000827889"/>
    </source>
</evidence>
<dbReference type="CDD" id="cd23700">
    <property type="entry name" value="At3g51010"/>
    <property type="match status" value="1"/>
</dbReference>
<proteinExistence type="predicted"/>
<feature type="compositionally biased region" description="Basic and acidic residues" evidence="1">
    <location>
        <begin position="67"/>
        <end position="79"/>
    </location>
</feature>
<keyword evidence="2" id="KW-1185">Reference proteome</keyword>
<dbReference type="PANTHER" id="PTHR36767:SF1">
    <property type="entry name" value="OS05G0126200 PROTEIN"/>
    <property type="match status" value="1"/>
</dbReference>
<evidence type="ECO:0000256" key="1">
    <source>
        <dbReference type="SAM" id="MobiDB-lite"/>
    </source>
</evidence>
<dbReference type="GeneID" id="115726400"/>